<dbReference type="SUPFAM" id="SSF56988">
    <property type="entry name" value="Anthrax protective antigen"/>
    <property type="match status" value="1"/>
</dbReference>
<keyword evidence="4" id="KW-0378">Hydrolase</keyword>
<accession>A0ABM8IG83</accession>
<keyword evidence="5" id="KW-0326">Glycosidase</keyword>
<evidence type="ECO:0000259" key="7">
    <source>
        <dbReference type="PROSITE" id="PS51820"/>
    </source>
</evidence>
<evidence type="ECO:0000256" key="4">
    <source>
        <dbReference type="ARBA" id="ARBA00022801"/>
    </source>
</evidence>
<dbReference type="EMBL" id="AP028055">
    <property type="protein sequence ID" value="BEG98922.1"/>
    <property type="molecule type" value="Genomic_DNA"/>
</dbReference>
<evidence type="ECO:0000313" key="8">
    <source>
        <dbReference type="EMBL" id="BEG98922.1"/>
    </source>
</evidence>
<dbReference type="Pfam" id="PF07691">
    <property type="entry name" value="PA14"/>
    <property type="match status" value="1"/>
</dbReference>
<dbReference type="Pfam" id="PF00728">
    <property type="entry name" value="Glyco_hydro_20"/>
    <property type="match status" value="1"/>
</dbReference>
<dbReference type="Pfam" id="PF02838">
    <property type="entry name" value="Glyco_hydro_20b"/>
    <property type="match status" value="1"/>
</dbReference>
<dbReference type="Gene3D" id="3.20.20.80">
    <property type="entry name" value="Glycosidases"/>
    <property type="match status" value="1"/>
</dbReference>
<keyword evidence="9" id="KW-1185">Reference proteome</keyword>
<protein>
    <recommendedName>
        <fullName evidence="3">beta-N-acetylhexosaminidase</fullName>
        <ecNumber evidence="3">3.2.1.52</ecNumber>
    </recommendedName>
</protein>
<dbReference type="EC" id="3.2.1.52" evidence="3"/>
<dbReference type="InterPro" id="IPR013783">
    <property type="entry name" value="Ig-like_fold"/>
</dbReference>
<dbReference type="InterPro" id="IPR011658">
    <property type="entry name" value="PA14_dom"/>
</dbReference>
<dbReference type="InterPro" id="IPR025705">
    <property type="entry name" value="Beta_hexosaminidase_sua/sub"/>
</dbReference>
<dbReference type="InterPro" id="IPR015883">
    <property type="entry name" value="Glyco_hydro_20_cat"/>
</dbReference>
<dbReference type="Pfam" id="PF13290">
    <property type="entry name" value="CHB_HEX_C_1"/>
    <property type="match status" value="1"/>
</dbReference>
<evidence type="ECO:0000313" key="9">
    <source>
        <dbReference type="Proteomes" id="UP001496674"/>
    </source>
</evidence>
<comment type="similarity">
    <text evidence="2">Belongs to the glycosyl hydrolase 20 family.</text>
</comment>
<dbReference type="PANTHER" id="PTHR22600:SF57">
    <property type="entry name" value="BETA-N-ACETYLHEXOSAMINIDASE"/>
    <property type="match status" value="1"/>
</dbReference>
<dbReference type="CDD" id="cd06563">
    <property type="entry name" value="GH20_chitobiase-like"/>
    <property type="match status" value="1"/>
</dbReference>
<proteinExistence type="inferred from homology"/>
<dbReference type="SMART" id="SM00758">
    <property type="entry name" value="PA14"/>
    <property type="match status" value="1"/>
</dbReference>
<dbReference type="PRINTS" id="PR00738">
    <property type="entry name" value="GLHYDRLASE20"/>
</dbReference>
<name>A0ABM8IG83_9BACE</name>
<dbReference type="Gene3D" id="3.30.379.10">
    <property type="entry name" value="Chitobiase/beta-hexosaminidase domain 2-like"/>
    <property type="match status" value="1"/>
</dbReference>
<dbReference type="PROSITE" id="PS51820">
    <property type="entry name" value="PA14"/>
    <property type="match status" value="1"/>
</dbReference>
<dbReference type="InterPro" id="IPR017853">
    <property type="entry name" value="GH"/>
</dbReference>
<keyword evidence="6" id="KW-0732">Signal</keyword>
<evidence type="ECO:0000256" key="6">
    <source>
        <dbReference type="SAM" id="SignalP"/>
    </source>
</evidence>
<dbReference type="PANTHER" id="PTHR22600">
    <property type="entry name" value="BETA-HEXOSAMINIDASE"/>
    <property type="match status" value="1"/>
</dbReference>
<feature type="chain" id="PRO_5046065291" description="beta-N-acetylhexosaminidase" evidence="6">
    <location>
        <begin position="22"/>
        <end position="759"/>
    </location>
</feature>
<comment type="catalytic activity">
    <reaction evidence="1">
        <text>Hydrolysis of terminal non-reducing N-acetyl-D-hexosamine residues in N-acetyl-beta-D-hexosaminides.</text>
        <dbReference type="EC" id="3.2.1.52"/>
    </reaction>
</comment>
<evidence type="ECO:0000256" key="3">
    <source>
        <dbReference type="ARBA" id="ARBA00012663"/>
    </source>
</evidence>
<dbReference type="InterPro" id="IPR015882">
    <property type="entry name" value="HEX_bac_N"/>
</dbReference>
<feature type="domain" description="PA14" evidence="7">
    <location>
        <begin position="622"/>
        <end position="756"/>
    </location>
</feature>
<reference evidence="8 9" key="1">
    <citation type="submission" date="2023-04" db="EMBL/GenBank/DDBJ databases">
        <title>Draft genome sequence of acteroides sedimenti strain YN3PY1.</title>
        <authorList>
            <person name="Yoshida N."/>
        </authorList>
    </citation>
    <scope>NUCLEOTIDE SEQUENCE [LARGE SCALE GENOMIC DNA]</scope>
    <source>
        <strain evidence="8 9">YN3PY1</strain>
    </source>
</reference>
<dbReference type="Gene3D" id="3.90.182.10">
    <property type="entry name" value="Toxin - Anthrax Protective Antigen,domain 1"/>
    <property type="match status" value="1"/>
</dbReference>
<dbReference type="SUPFAM" id="SSF51445">
    <property type="entry name" value="(Trans)glycosidases"/>
    <property type="match status" value="1"/>
</dbReference>
<gene>
    <name evidence="8" type="ORF">BSYN_11870</name>
</gene>
<dbReference type="InterPro" id="IPR029018">
    <property type="entry name" value="Hex-like_dom2"/>
</dbReference>
<dbReference type="Gene3D" id="2.60.40.10">
    <property type="entry name" value="Immunoglobulins"/>
    <property type="match status" value="1"/>
</dbReference>
<evidence type="ECO:0000256" key="5">
    <source>
        <dbReference type="ARBA" id="ARBA00023295"/>
    </source>
</evidence>
<dbReference type="RefSeq" id="WP_353334127.1">
    <property type="nucleotide sequence ID" value="NZ_AP028055.1"/>
</dbReference>
<feature type="signal peptide" evidence="6">
    <location>
        <begin position="1"/>
        <end position="21"/>
    </location>
</feature>
<dbReference type="SUPFAM" id="SSF55545">
    <property type="entry name" value="beta-N-acetylhexosaminidase-like domain"/>
    <property type="match status" value="1"/>
</dbReference>
<dbReference type="InterPro" id="IPR059177">
    <property type="entry name" value="GH29D-like_dom"/>
</dbReference>
<sequence>MKRRTITCVLTVLCFSHILFGQTEKVSILPAPAHISESSGTYTLKNGIKIGVSNKSLLPAALYLQSILQGSVTSKVITGKGDICLQLENGAQKEGAYSLQVNAKNIVAKSSSYSGIIAAISTIHQLLPVESVQKTKKGVQIPLVNIKDEPRFAWRGLMLDASRHFWNKEEVKRVLDMMTLYKLNKFHWHLTDDQGWRIEIKKYPLLTEKGAWRTFNSQDKECMRLATEQNNPDFLIPENKLKVAGKDTLYGGFYTQEDIKEIVAYASQRGIEVIPEIDMPGHFLAAISQYPDVACTGLIGWGQTFSSPICPGKDSSLEFCKNIYKEVFALFPSKYVHLGADEVEKSNWKKCQDCQNRIKKEGLASEEALQAWFVRNMEQFFKENGKRMIGWDEVVGDGLSKDAVIMWWRSWEKGAVPSALAQGKNVVLSPNACFYFDYQQDKNSLKSILEFDPMSNATDIAQQNLIMGVQANIWTEYIPSMKRVEYMIVPRMIALSQVAWGNKASKMSTADFMKALASQMSRLDKMNVNYRITDLDGFYNVNAFVNEGHLNISCPLPGLEVRYTTDGTVPTKSSPLYKGDLKVTETTNFMLRSFRPDGTGCDVVNTKFIKEPYLEADATASPQENGLLAIWHDFRGNKCADITNAPKKGEYTVDNISIPSEVKGNIGLVLKGYLQIPQDDIYTFALTSDDGSIFSIDGNTVIDNDGPHSPREVIAQKALKKGLHPIEIRYFDSNGGMLQMCLINKNGEKTILSKDWFKH</sequence>
<organism evidence="8 9">
    <name type="scientific">Bacteroides sedimenti</name>
    <dbReference type="NCBI Taxonomy" id="2136147"/>
    <lineage>
        <taxon>Bacteria</taxon>
        <taxon>Pseudomonadati</taxon>
        <taxon>Bacteroidota</taxon>
        <taxon>Bacteroidia</taxon>
        <taxon>Bacteroidales</taxon>
        <taxon>Bacteroidaceae</taxon>
        <taxon>Bacteroides</taxon>
    </lineage>
</organism>
<evidence type="ECO:0000256" key="2">
    <source>
        <dbReference type="ARBA" id="ARBA00006285"/>
    </source>
</evidence>
<dbReference type="InterPro" id="IPR037524">
    <property type="entry name" value="PA14/GLEYA"/>
</dbReference>
<dbReference type="Proteomes" id="UP001496674">
    <property type="component" value="Chromosome"/>
</dbReference>
<evidence type="ECO:0000256" key="1">
    <source>
        <dbReference type="ARBA" id="ARBA00001231"/>
    </source>
</evidence>